<feature type="transmembrane region" description="Helical" evidence="1">
    <location>
        <begin position="168"/>
        <end position="188"/>
    </location>
</feature>
<dbReference type="OrthoDB" id="2107885at2759"/>
<evidence type="ECO:0008006" key="4">
    <source>
        <dbReference type="Google" id="ProtNLM"/>
    </source>
</evidence>
<feature type="transmembrane region" description="Helical" evidence="1">
    <location>
        <begin position="231"/>
        <end position="255"/>
    </location>
</feature>
<sequence>MSNAIIAKVRSILVEYASLGSEAIMSGAWAYPFLGISYVATHPNISKSILPIVSKTIMTSLGITGGLFFFTYIPQLAICALFSGPLAFIPATVLVLLESYLLVSFVTKTFFLSSGQDLLFDAVLLQQGNEQLVQNGREIQSSSNGIKTLGKPLSGLPSQLSKDRLVRYLISLPLNSIPIIGTVSFLIYNGSKLGPSFHSRYFQLKKYNKSQVSEFVQKRKGAYTAFGISSLVLNLVPVAGFAFSLTSTVGAALWASRLEKLKIDANDNVDYRLENDQGAAEINNQVPVELETLKS</sequence>
<dbReference type="AlphaFoldDB" id="A0A5C3L9V4"/>
<feature type="transmembrane region" description="Helical" evidence="1">
    <location>
        <begin position="85"/>
        <end position="106"/>
    </location>
</feature>
<keyword evidence="3" id="KW-1185">Reference proteome</keyword>
<evidence type="ECO:0000313" key="3">
    <source>
        <dbReference type="Proteomes" id="UP000307440"/>
    </source>
</evidence>
<evidence type="ECO:0000313" key="2">
    <source>
        <dbReference type="EMBL" id="TFK25028.1"/>
    </source>
</evidence>
<dbReference type="EMBL" id="ML210191">
    <property type="protein sequence ID" value="TFK25028.1"/>
    <property type="molecule type" value="Genomic_DNA"/>
</dbReference>
<feature type="transmembrane region" description="Helical" evidence="1">
    <location>
        <begin position="23"/>
        <end position="40"/>
    </location>
</feature>
<dbReference type="PANTHER" id="PTHR34292">
    <property type="entry name" value="OUTER SPORE WALL PROTEIN LDS1"/>
    <property type="match status" value="1"/>
</dbReference>
<proteinExistence type="predicted"/>
<dbReference type="InterPro" id="IPR052786">
    <property type="entry name" value="Spore_wall_assembly"/>
</dbReference>
<dbReference type="Proteomes" id="UP000307440">
    <property type="component" value="Unassembled WGS sequence"/>
</dbReference>
<keyword evidence="1" id="KW-0812">Transmembrane</keyword>
<gene>
    <name evidence="2" type="ORF">FA15DRAFT_668903</name>
</gene>
<protein>
    <recommendedName>
        <fullName evidence="4">Outer spore wall protein RRT8</fullName>
    </recommendedName>
</protein>
<dbReference type="STRING" id="230819.A0A5C3L9V4"/>
<feature type="transmembrane region" description="Helical" evidence="1">
    <location>
        <begin position="52"/>
        <end position="73"/>
    </location>
</feature>
<organism evidence="2 3">
    <name type="scientific">Coprinopsis marcescibilis</name>
    <name type="common">Agaric fungus</name>
    <name type="synonym">Psathyrella marcescibilis</name>
    <dbReference type="NCBI Taxonomy" id="230819"/>
    <lineage>
        <taxon>Eukaryota</taxon>
        <taxon>Fungi</taxon>
        <taxon>Dikarya</taxon>
        <taxon>Basidiomycota</taxon>
        <taxon>Agaricomycotina</taxon>
        <taxon>Agaricomycetes</taxon>
        <taxon>Agaricomycetidae</taxon>
        <taxon>Agaricales</taxon>
        <taxon>Agaricineae</taxon>
        <taxon>Psathyrellaceae</taxon>
        <taxon>Coprinopsis</taxon>
    </lineage>
</organism>
<evidence type="ECO:0000256" key="1">
    <source>
        <dbReference type="SAM" id="Phobius"/>
    </source>
</evidence>
<keyword evidence="1" id="KW-0472">Membrane</keyword>
<keyword evidence="1" id="KW-1133">Transmembrane helix</keyword>
<name>A0A5C3L9V4_COPMA</name>
<accession>A0A5C3L9V4</accession>
<reference evidence="2 3" key="1">
    <citation type="journal article" date="2019" name="Nat. Ecol. Evol.">
        <title>Megaphylogeny resolves global patterns of mushroom evolution.</title>
        <authorList>
            <person name="Varga T."/>
            <person name="Krizsan K."/>
            <person name="Foldi C."/>
            <person name="Dima B."/>
            <person name="Sanchez-Garcia M."/>
            <person name="Sanchez-Ramirez S."/>
            <person name="Szollosi G.J."/>
            <person name="Szarkandi J.G."/>
            <person name="Papp V."/>
            <person name="Albert L."/>
            <person name="Andreopoulos W."/>
            <person name="Angelini C."/>
            <person name="Antonin V."/>
            <person name="Barry K.W."/>
            <person name="Bougher N.L."/>
            <person name="Buchanan P."/>
            <person name="Buyck B."/>
            <person name="Bense V."/>
            <person name="Catcheside P."/>
            <person name="Chovatia M."/>
            <person name="Cooper J."/>
            <person name="Damon W."/>
            <person name="Desjardin D."/>
            <person name="Finy P."/>
            <person name="Geml J."/>
            <person name="Haridas S."/>
            <person name="Hughes K."/>
            <person name="Justo A."/>
            <person name="Karasinski D."/>
            <person name="Kautmanova I."/>
            <person name="Kiss B."/>
            <person name="Kocsube S."/>
            <person name="Kotiranta H."/>
            <person name="LaButti K.M."/>
            <person name="Lechner B.E."/>
            <person name="Liimatainen K."/>
            <person name="Lipzen A."/>
            <person name="Lukacs Z."/>
            <person name="Mihaltcheva S."/>
            <person name="Morgado L.N."/>
            <person name="Niskanen T."/>
            <person name="Noordeloos M.E."/>
            <person name="Ohm R.A."/>
            <person name="Ortiz-Santana B."/>
            <person name="Ovrebo C."/>
            <person name="Racz N."/>
            <person name="Riley R."/>
            <person name="Savchenko A."/>
            <person name="Shiryaev A."/>
            <person name="Soop K."/>
            <person name="Spirin V."/>
            <person name="Szebenyi C."/>
            <person name="Tomsovsky M."/>
            <person name="Tulloss R.E."/>
            <person name="Uehling J."/>
            <person name="Grigoriev I.V."/>
            <person name="Vagvolgyi C."/>
            <person name="Papp T."/>
            <person name="Martin F.M."/>
            <person name="Miettinen O."/>
            <person name="Hibbett D.S."/>
            <person name="Nagy L.G."/>
        </authorList>
    </citation>
    <scope>NUCLEOTIDE SEQUENCE [LARGE SCALE GENOMIC DNA]</scope>
    <source>
        <strain evidence="2 3">CBS 121175</strain>
    </source>
</reference>
<dbReference type="PANTHER" id="PTHR34292:SF2">
    <property type="entry name" value="OUTER SPORE WALL PROTEIN LDS1"/>
    <property type="match status" value="1"/>
</dbReference>